<evidence type="ECO:0000256" key="3">
    <source>
        <dbReference type="ARBA" id="ARBA00022475"/>
    </source>
</evidence>
<evidence type="ECO:0000256" key="4">
    <source>
        <dbReference type="ARBA" id="ARBA00022692"/>
    </source>
</evidence>
<evidence type="ECO:0000256" key="5">
    <source>
        <dbReference type="ARBA" id="ARBA00022989"/>
    </source>
</evidence>
<protein>
    <submittedName>
        <fullName evidence="9">Sugar ABC transporter permease</fullName>
    </submittedName>
</protein>
<dbReference type="Gene3D" id="1.10.3720.10">
    <property type="entry name" value="MetI-like"/>
    <property type="match status" value="1"/>
</dbReference>
<dbReference type="PANTHER" id="PTHR30193">
    <property type="entry name" value="ABC TRANSPORTER PERMEASE PROTEIN"/>
    <property type="match status" value="1"/>
</dbReference>
<feature type="transmembrane region" description="Helical" evidence="7">
    <location>
        <begin position="119"/>
        <end position="139"/>
    </location>
</feature>
<dbReference type="InterPro" id="IPR051393">
    <property type="entry name" value="ABC_transporter_permease"/>
</dbReference>
<dbReference type="GO" id="GO:0005886">
    <property type="term" value="C:plasma membrane"/>
    <property type="evidence" value="ECO:0007669"/>
    <property type="project" value="UniProtKB-SubCell"/>
</dbReference>
<evidence type="ECO:0000313" key="10">
    <source>
        <dbReference type="Proteomes" id="UP000481583"/>
    </source>
</evidence>
<dbReference type="InterPro" id="IPR035906">
    <property type="entry name" value="MetI-like_sf"/>
</dbReference>
<dbReference type="InterPro" id="IPR000515">
    <property type="entry name" value="MetI-like"/>
</dbReference>
<dbReference type="PROSITE" id="PS50928">
    <property type="entry name" value="ABC_TM1"/>
    <property type="match status" value="1"/>
</dbReference>
<feature type="transmembrane region" description="Helical" evidence="7">
    <location>
        <begin position="168"/>
        <end position="190"/>
    </location>
</feature>
<dbReference type="PANTHER" id="PTHR30193:SF41">
    <property type="entry name" value="DIACETYLCHITOBIOSE UPTAKE SYSTEM PERMEASE PROTEIN NGCF"/>
    <property type="match status" value="1"/>
</dbReference>
<name>A0A6G4TZJ9_9ACTN</name>
<accession>A0A6G4TZJ9</accession>
<feature type="domain" description="ABC transmembrane type-1" evidence="8">
    <location>
        <begin position="81"/>
        <end position="296"/>
    </location>
</feature>
<comment type="subcellular location">
    <subcellularLocation>
        <location evidence="1 7">Cell membrane</location>
        <topology evidence="1 7">Multi-pass membrane protein</topology>
    </subcellularLocation>
</comment>
<keyword evidence="2 7" id="KW-0813">Transport</keyword>
<comment type="similarity">
    <text evidence="7">Belongs to the binding-protein-dependent transport system permease family.</text>
</comment>
<dbReference type="GO" id="GO:0055085">
    <property type="term" value="P:transmembrane transport"/>
    <property type="evidence" value="ECO:0007669"/>
    <property type="project" value="InterPro"/>
</dbReference>
<organism evidence="9 10">
    <name type="scientific">Streptomyces coryli</name>
    <dbReference type="NCBI Taxonomy" id="1128680"/>
    <lineage>
        <taxon>Bacteria</taxon>
        <taxon>Bacillati</taxon>
        <taxon>Actinomycetota</taxon>
        <taxon>Actinomycetes</taxon>
        <taxon>Kitasatosporales</taxon>
        <taxon>Streptomycetaceae</taxon>
        <taxon>Streptomyces</taxon>
    </lineage>
</organism>
<keyword evidence="3" id="KW-1003">Cell membrane</keyword>
<dbReference type="EMBL" id="JAAKZV010000061">
    <property type="protein sequence ID" value="NGN65405.1"/>
    <property type="molecule type" value="Genomic_DNA"/>
</dbReference>
<evidence type="ECO:0000313" key="9">
    <source>
        <dbReference type="EMBL" id="NGN65405.1"/>
    </source>
</evidence>
<dbReference type="SUPFAM" id="SSF160964">
    <property type="entry name" value="MalF N-terminal region-like"/>
    <property type="match status" value="1"/>
</dbReference>
<evidence type="ECO:0000256" key="1">
    <source>
        <dbReference type="ARBA" id="ARBA00004651"/>
    </source>
</evidence>
<evidence type="ECO:0000256" key="2">
    <source>
        <dbReference type="ARBA" id="ARBA00022448"/>
    </source>
</evidence>
<sequence length="307" mass="34440">MAVFPSTAAAQARNKPRRPRSQRAAYLFIAPIAIGFAVFYIWPLLQTFYFSFTSFGVFGGNSWIGGENYERVLQDVTVGRALLNTLLYTVMGLITLPVSIIIAELLNRPGLRGVAIYRALYFLPFVTLPAAIGLLWNWLYNGDYGLINEVLSWIGIDGRYWVSDPTTAAYAIGLVMIWSHVGYYLIIFLAGIKAIPRDYYEAAELDGAGPVRRFVRITLPLLSPSIFFTSVISVITSLQAFDLIYIMMSQRNPALGSTQSIVTLFYKWAFEENAQGPAAALAFLLMLLIAALTFLQFRLQKRWVHYA</sequence>
<gene>
    <name evidence="9" type="ORF">G5C51_16055</name>
</gene>
<proteinExistence type="inferred from homology"/>
<dbReference type="SUPFAM" id="SSF161098">
    <property type="entry name" value="MetI-like"/>
    <property type="match status" value="1"/>
</dbReference>
<evidence type="ECO:0000259" key="8">
    <source>
        <dbReference type="PROSITE" id="PS50928"/>
    </source>
</evidence>
<evidence type="ECO:0000256" key="7">
    <source>
        <dbReference type="RuleBase" id="RU363032"/>
    </source>
</evidence>
<evidence type="ECO:0000256" key="6">
    <source>
        <dbReference type="ARBA" id="ARBA00023136"/>
    </source>
</evidence>
<keyword evidence="4 7" id="KW-0812">Transmembrane</keyword>
<comment type="caution">
    <text evidence="9">The sequence shown here is derived from an EMBL/GenBank/DDBJ whole genome shotgun (WGS) entry which is preliminary data.</text>
</comment>
<keyword evidence="10" id="KW-1185">Reference proteome</keyword>
<keyword evidence="6 7" id="KW-0472">Membrane</keyword>
<feature type="transmembrane region" description="Helical" evidence="7">
    <location>
        <begin position="226"/>
        <end position="248"/>
    </location>
</feature>
<dbReference type="Pfam" id="PF00528">
    <property type="entry name" value="BPD_transp_1"/>
    <property type="match status" value="1"/>
</dbReference>
<dbReference type="CDD" id="cd06261">
    <property type="entry name" value="TM_PBP2"/>
    <property type="match status" value="1"/>
</dbReference>
<keyword evidence="5 7" id="KW-1133">Transmembrane helix</keyword>
<dbReference type="Proteomes" id="UP000481583">
    <property type="component" value="Unassembled WGS sequence"/>
</dbReference>
<reference evidence="9 10" key="1">
    <citation type="submission" date="2020-02" db="EMBL/GenBank/DDBJ databases">
        <title>Whole-genome analyses of novel actinobacteria.</title>
        <authorList>
            <person name="Sahin N."/>
        </authorList>
    </citation>
    <scope>NUCLEOTIDE SEQUENCE [LARGE SCALE GENOMIC DNA]</scope>
    <source>
        <strain evidence="9 10">A7024</strain>
    </source>
</reference>
<feature type="transmembrane region" description="Helical" evidence="7">
    <location>
        <begin position="278"/>
        <end position="297"/>
    </location>
</feature>
<dbReference type="AlphaFoldDB" id="A0A6G4TZJ9"/>
<feature type="transmembrane region" description="Helical" evidence="7">
    <location>
        <begin position="86"/>
        <end position="107"/>
    </location>
</feature>
<feature type="transmembrane region" description="Helical" evidence="7">
    <location>
        <begin position="24"/>
        <end position="45"/>
    </location>
</feature>
<dbReference type="RefSeq" id="WP_165237794.1">
    <property type="nucleotide sequence ID" value="NZ_JAAKZV010000061.1"/>
</dbReference>